<feature type="region of interest" description="Disordered" evidence="1">
    <location>
        <begin position="1"/>
        <end position="25"/>
    </location>
</feature>
<accession>A0ABN9Z3M0</accession>
<name>A0ABN9Z3M0_PIPNA</name>
<evidence type="ECO:0000256" key="1">
    <source>
        <dbReference type="SAM" id="MobiDB-lite"/>
    </source>
</evidence>
<reference evidence="2" key="1">
    <citation type="submission" date="2023-12" db="EMBL/GenBank/DDBJ databases">
        <authorList>
            <person name="Brown T."/>
        </authorList>
    </citation>
    <scope>NUCLEOTIDE SEQUENCE</scope>
</reference>
<evidence type="ECO:0000313" key="2">
    <source>
        <dbReference type="EMBL" id="CAK6432223.1"/>
    </source>
</evidence>
<feature type="region of interest" description="Disordered" evidence="1">
    <location>
        <begin position="49"/>
        <end position="83"/>
    </location>
</feature>
<organism evidence="2 3">
    <name type="scientific">Pipistrellus nathusii</name>
    <name type="common">Nathusius' pipistrelle</name>
    <dbReference type="NCBI Taxonomy" id="59473"/>
    <lineage>
        <taxon>Eukaryota</taxon>
        <taxon>Metazoa</taxon>
        <taxon>Chordata</taxon>
        <taxon>Craniata</taxon>
        <taxon>Vertebrata</taxon>
        <taxon>Euteleostomi</taxon>
        <taxon>Mammalia</taxon>
        <taxon>Eutheria</taxon>
        <taxon>Laurasiatheria</taxon>
        <taxon>Chiroptera</taxon>
        <taxon>Yangochiroptera</taxon>
        <taxon>Vespertilionidae</taxon>
        <taxon>Pipistrellus</taxon>
    </lineage>
</organism>
<dbReference type="Proteomes" id="UP001314169">
    <property type="component" value="Chromosome 1"/>
</dbReference>
<proteinExistence type="predicted"/>
<gene>
    <name evidence="2" type="ORF">MPIPNATIZW_LOCUS529</name>
</gene>
<dbReference type="EMBL" id="OY882858">
    <property type="protein sequence ID" value="CAK6432223.1"/>
    <property type="molecule type" value="Genomic_DNA"/>
</dbReference>
<sequence>MQTLGKELVVGGHTQPKPSRELEKQDLIFSPGKTSLYRGNVLENLRQLQEGREQGLRRPSQHGLRRNDDDLIHERRPQRHTAPLTRMHTAHLLAAKQTLAACTHSNV</sequence>
<feature type="compositionally biased region" description="Basic and acidic residues" evidence="1">
    <location>
        <begin position="65"/>
        <end position="75"/>
    </location>
</feature>
<protein>
    <submittedName>
        <fullName evidence="2">Uncharacterized protein</fullName>
    </submittedName>
</protein>
<evidence type="ECO:0000313" key="3">
    <source>
        <dbReference type="Proteomes" id="UP001314169"/>
    </source>
</evidence>
<keyword evidence="3" id="KW-1185">Reference proteome</keyword>